<gene>
    <name evidence="11" type="ORF">SAMN05421819_3904</name>
</gene>
<keyword evidence="12" id="KW-1185">Reference proteome</keyword>
<keyword evidence="7 10" id="KW-0030">Aminoacyl-tRNA synthetase</keyword>
<organism evidence="11 12">
    <name type="scientific">Bryocella elongata</name>
    <dbReference type="NCBI Taxonomy" id="863522"/>
    <lineage>
        <taxon>Bacteria</taxon>
        <taxon>Pseudomonadati</taxon>
        <taxon>Acidobacteriota</taxon>
        <taxon>Terriglobia</taxon>
        <taxon>Terriglobales</taxon>
        <taxon>Acidobacteriaceae</taxon>
        <taxon>Bryocella</taxon>
    </lineage>
</organism>
<comment type="catalytic activity">
    <reaction evidence="8">
        <text>tRNA(Trp) + L-tryptophan + ATP = L-tryptophyl-tRNA(Trp) + AMP + diphosphate + H(+)</text>
        <dbReference type="Rhea" id="RHEA:24080"/>
        <dbReference type="Rhea" id="RHEA-COMP:9671"/>
        <dbReference type="Rhea" id="RHEA-COMP:9705"/>
        <dbReference type="ChEBI" id="CHEBI:15378"/>
        <dbReference type="ChEBI" id="CHEBI:30616"/>
        <dbReference type="ChEBI" id="CHEBI:33019"/>
        <dbReference type="ChEBI" id="CHEBI:57912"/>
        <dbReference type="ChEBI" id="CHEBI:78442"/>
        <dbReference type="ChEBI" id="CHEBI:78535"/>
        <dbReference type="ChEBI" id="CHEBI:456215"/>
        <dbReference type="EC" id="6.1.1.2"/>
    </reaction>
</comment>
<dbReference type="Pfam" id="PF00579">
    <property type="entry name" value="tRNA-synt_1b"/>
    <property type="match status" value="1"/>
</dbReference>
<evidence type="ECO:0000256" key="1">
    <source>
        <dbReference type="ARBA" id="ARBA00005594"/>
    </source>
</evidence>
<keyword evidence="5 10" id="KW-0067">ATP-binding</keyword>
<dbReference type="AlphaFoldDB" id="A0A1H6BPI2"/>
<name>A0A1H6BPI2_9BACT</name>
<dbReference type="InterPro" id="IPR014729">
    <property type="entry name" value="Rossmann-like_a/b/a_fold"/>
</dbReference>
<keyword evidence="4 10" id="KW-0547">Nucleotide-binding</keyword>
<evidence type="ECO:0000313" key="11">
    <source>
        <dbReference type="EMBL" id="SEG62603.1"/>
    </source>
</evidence>
<dbReference type="EC" id="6.1.1.2" evidence="2 9"/>
<dbReference type="CDD" id="cd00806">
    <property type="entry name" value="TrpRS_core"/>
    <property type="match status" value="1"/>
</dbReference>
<protein>
    <recommendedName>
        <fullName evidence="2 9">Tryptophan--tRNA ligase</fullName>
        <ecNumber evidence="2 9">6.1.1.2</ecNumber>
    </recommendedName>
</protein>
<proteinExistence type="inferred from homology"/>
<evidence type="ECO:0000256" key="8">
    <source>
        <dbReference type="ARBA" id="ARBA00049929"/>
    </source>
</evidence>
<evidence type="ECO:0000256" key="9">
    <source>
        <dbReference type="NCBIfam" id="TIGR00233"/>
    </source>
</evidence>
<dbReference type="InterPro" id="IPR002306">
    <property type="entry name" value="Trp-tRNA-ligase"/>
</dbReference>
<evidence type="ECO:0000256" key="6">
    <source>
        <dbReference type="ARBA" id="ARBA00022917"/>
    </source>
</evidence>
<evidence type="ECO:0000256" key="3">
    <source>
        <dbReference type="ARBA" id="ARBA00022598"/>
    </source>
</evidence>
<dbReference type="InterPro" id="IPR050203">
    <property type="entry name" value="Trp-tRNA_synthetase"/>
</dbReference>
<dbReference type="Gene3D" id="1.10.240.10">
    <property type="entry name" value="Tyrosyl-Transfer RNA Synthetase"/>
    <property type="match status" value="1"/>
</dbReference>
<dbReference type="GO" id="GO:0004830">
    <property type="term" value="F:tryptophan-tRNA ligase activity"/>
    <property type="evidence" value="ECO:0007669"/>
    <property type="project" value="UniProtKB-UniRule"/>
</dbReference>
<dbReference type="Proteomes" id="UP000236728">
    <property type="component" value="Unassembled WGS sequence"/>
</dbReference>
<keyword evidence="6 10" id="KW-0648">Protein biosynthesis</keyword>
<evidence type="ECO:0000256" key="5">
    <source>
        <dbReference type="ARBA" id="ARBA00022840"/>
    </source>
</evidence>
<dbReference type="PANTHER" id="PTHR43766">
    <property type="entry name" value="TRYPTOPHAN--TRNA LIGASE, MITOCHONDRIAL"/>
    <property type="match status" value="1"/>
</dbReference>
<dbReference type="GO" id="GO:0005829">
    <property type="term" value="C:cytosol"/>
    <property type="evidence" value="ECO:0007669"/>
    <property type="project" value="TreeGrafter"/>
</dbReference>
<dbReference type="SUPFAM" id="SSF52374">
    <property type="entry name" value="Nucleotidylyl transferase"/>
    <property type="match status" value="1"/>
</dbReference>
<evidence type="ECO:0000256" key="10">
    <source>
        <dbReference type="RuleBase" id="RU363036"/>
    </source>
</evidence>
<dbReference type="PRINTS" id="PR01039">
    <property type="entry name" value="TRNASYNTHTRP"/>
</dbReference>
<reference evidence="11 12" key="1">
    <citation type="submission" date="2016-10" db="EMBL/GenBank/DDBJ databases">
        <authorList>
            <person name="de Groot N.N."/>
        </authorList>
    </citation>
    <scope>NUCLEOTIDE SEQUENCE [LARGE SCALE GENOMIC DNA]</scope>
    <source>
        <strain evidence="11 12">DSM 22489</strain>
    </source>
</reference>
<comment type="similarity">
    <text evidence="1 10">Belongs to the class-I aminoacyl-tRNA synthetase family.</text>
</comment>
<dbReference type="GO" id="GO:0005524">
    <property type="term" value="F:ATP binding"/>
    <property type="evidence" value="ECO:0007669"/>
    <property type="project" value="UniProtKB-KW"/>
</dbReference>
<sequence length="560" mass="63318">MGGSCILKVPRPRLGSWQDLSRSAAFPDIRMIASTSRIVPRPRVLSGMRPTGRLHLGNYMGALHNWVQLQQDYDCFFFIADLHALTTDYADPSRLKQSVFDVTLDFLAAGLDPEVCTLFIQSHVPQHAELHLIFSMFTPLGWLERVPTYKDQQAQLAEKDLNTYGFLGYPLLQSADILLYRPHYVPVGADQIAHVELTREVARKFNALYSPKRVSSGSLGLDASRVEIELDPDRLLLREPDVLLTETPKLPGLDGRKMSKSYGNAIYLSDPMPVVMQKAESMTNGGQRPTQKDPGDPEICPVGDLHRVFSKPEIDQQIREGCRTATLRCDRCKMVMGASVFAHLQPIQTRRAELQEKPGFVWEVLEKGARRAEQAALDTMTAIRNATGLSRGLEGVRIHTPQWHTENARNSRDLSNMQDWRGLAPAILQRNVRELWRKEVLPTEAALTPESEGVWLTQNKRRVLVVAATQNGLDEAWIFSTKPKTYEIIVLLCWDDRDMLHDFVVPQKIFLGHWVLAKRAAGKGNITFSIERENDRYYLNIGGYTPSFDITETEQAYGIL</sequence>
<dbReference type="Gene3D" id="3.40.50.620">
    <property type="entry name" value="HUPs"/>
    <property type="match status" value="1"/>
</dbReference>
<dbReference type="PANTHER" id="PTHR43766:SF1">
    <property type="entry name" value="TRYPTOPHAN--TRNA LIGASE, MITOCHONDRIAL"/>
    <property type="match status" value="1"/>
</dbReference>
<evidence type="ECO:0000256" key="7">
    <source>
        <dbReference type="ARBA" id="ARBA00023146"/>
    </source>
</evidence>
<dbReference type="PROSITE" id="PS00178">
    <property type="entry name" value="AA_TRNA_LIGASE_I"/>
    <property type="match status" value="1"/>
</dbReference>
<dbReference type="GO" id="GO:0006436">
    <property type="term" value="P:tryptophanyl-tRNA aminoacylation"/>
    <property type="evidence" value="ECO:0007669"/>
    <property type="project" value="UniProtKB-UniRule"/>
</dbReference>
<dbReference type="NCBIfam" id="TIGR00233">
    <property type="entry name" value="trpS"/>
    <property type="match status" value="1"/>
</dbReference>
<dbReference type="EMBL" id="FNVA01000007">
    <property type="protein sequence ID" value="SEG62603.1"/>
    <property type="molecule type" value="Genomic_DNA"/>
</dbReference>
<keyword evidence="3 10" id="KW-0436">Ligase</keyword>
<evidence type="ECO:0000256" key="4">
    <source>
        <dbReference type="ARBA" id="ARBA00022741"/>
    </source>
</evidence>
<dbReference type="InterPro" id="IPR001412">
    <property type="entry name" value="aa-tRNA-synth_I_CS"/>
</dbReference>
<evidence type="ECO:0000256" key="2">
    <source>
        <dbReference type="ARBA" id="ARBA00013161"/>
    </source>
</evidence>
<evidence type="ECO:0000313" key="12">
    <source>
        <dbReference type="Proteomes" id="UP000236728"/>
    </source>
</evidence>
<accession>A0A1H6BPI2</accession>
<dbReference type="InterPro" id="IPR002305">
    <property type="entry name" value="aa-tRNA-synth_Ic"/>
</dbReference>
<dbReference type="FunFam" id="1.10.240.10:FF:000005">
    <property type="entry name" value="Tryptophan--tRNA ligase"/>
    <property type="match status" value="1"/>
</dbReference>